<dbReference type="InterPro" id="IPR058624">
    <property type="entry name" value="MdtA-like_HH"/>
</dbReference>
<evidence type="ECO:0000256" key="1">
    <source>
        <dbReference type="ARBA" id="ARBA00009477"/>
    </source>
</evidence>
<sequence length="405" mass="43255">MANEDLTRLKIDKAAVGTRRPRHRKPLFWVVIGLLIVVMGILAMKGVFTPKVEVELATVSQVYPSQAFTLLNASGYVVAQRKAAVASKATGQLVWLGVEEGSRVRQGEVLARLENRDAIASRDQAAANLGSARAALEQAKAELQDATLAYNRQKELLSQGIVAEADFDAAFARYKRAKAGVSGAESNITSASAALQGADVAIDYTLIRAPFDAVVLTKNADVGDIVTPLGAAANAKAAVVTIADMGSLQVEADVSESNLEKIKVGQPCEVILDALPEVRSRGILHTVVPTADRSKATVMVKVKFLDMDKRILPEMSAKVAFLERPVKSDEQRPVIALNPQAVSTRNGKKFVFIAKGDRAVETQVDVGAPIGDMVRIVSGVKAGDKLVVKPLDKLKDGSRIKTAEK</sequence>
<keyword evidence="3" id="KW-1133">Transmembrane helix</keyword>
<protein>
    <submittedName>
        <fullName evidence="7">Efflux transporter, RND family, MFP subunit</fullName>
    </submittedName>
</protein>
<keyword evidence="8" id="KW-1185">Reference proteome</keyword>
<dbReference type="HOGENOM" id="CLU_018816_1_2_7"/>
<dbReference type="RefSeq" id="WP_011938371.1">
    <property type="nucleotide sequence ID" value="NC_009483.1"/>
</dbReference>
<dbReference type="Gene3D" id="2.40.420.20">
    <property type="match status" value="1"/>
</dbReference>
<keyword evidence="3" id="KW-0812">Transmembrane</keyword>
<accession>A5GE00</accession>
<feature type="domain" description="CusB-like beta-barrel" evidence="5">
    <location>
        <begin position="250"/>
        <end position="321"/>
    </location>
</feature>
<dbReference type="InterPro" id="IPR006143">
    <property type="entry name" value="RND_pump_MFP"/>
</dbReference>
<feature type="domain" description="Multidrug resistance protein MdtA-like alpha-helical hairpin" evidence="4">
    <location>
        <begin position="129"/>
        <end position="205"/>
    </location>
</feature>
<feature type="coiled-coil region" evidence="2">
    <location>
        <begin position="122"/>
        <end position="156"/>
    </location>
</feature>
<keyword evidence="3" id="KW-0472">Membrane</keyword>
<feature type="domain" description="YknX-like C-terminal permuted SH3-like" evidence="6">
    <location>
        <begin position="340"/>
        <end position="401"/>
    </location>
</feature>
<feature type="transmembrane region" description="Helical" evidence="3">
    <location>
        <begin position="27"/>
        <end position="48"/>
    </location>
</feature>
<organism evidence="7 8">
    <name type="scientific">Geotalea uraniireducens (strain Rf4)</name>
    <name type="common">Geobacter uraniireducens</name>
    <dbReference type="NCBI Taxonomy" id="351605"/>
    <lineage>
        <taxon>Bacteria</taxon>
        <taxon>Pseudomonadati</taxon>
        <taxon>Thermodesulfobacteriota</taxon>
        <taxon>Desulfuromonadia</taxon>
        <taxon>Geobacterales</taxon>
        <taxon>Geobacteraceae</taxon>
        <taxon>Geotalea</taxon>
    </lineage>
</organism>
<dbReference type="PANTHER" id="PTHR30469">
    <property type="entry name" value="MULTIDRUG RESISTANCE PROTEIN MDTA"/>
    <property type="match status" value="1"/>
</dbReference>
<dbReference type="Pfam" id="PF25954">
    <property type="entry name" value="Beta-barrel_RND_2"/>
    <property type="match status" value="1"/>
</dbReference>
<dbReference type="AlphaFoldDB" id="A5GE00"/>
<dbReference type="Pfam" id="PF25876">
    <property type="entry name" value="HH_MFP_RND"/>
    <property type="match status" value="1"/>
</dbReference>
<evidence type="ECO:0000259" key="4">
    <source>
        <dbReference type="Pfam" id="PF25876"/>
    </source>
</evidence>
<dbReference type="InterPro" id="IPR058637">
    <property type="entry name" value="YknX-like_C"/>
</dbReference>
<dbReference type="GO" id="GO:0015562">
    <property type="term" value="F:efflux transmembrane transporter activity"/>
    <property type="evidence" value="ECO:0007669"/>
    <property type="project" value="TreeGrafter"/>
</dbReference>
<evidence type="ECO:0000313" key="8">
    <source>
        <dbReference type="Proteomes" id="UP000006695"/>
    </source>
</evidence>
<evidence type="ECO:0000256" key="3">
    <source>
        <dbReference type="SAM" id="Phobius"/>
    </source>
</evidence>
<dbReference type="GO" id="GO:1990281">
    <property type="term" value="C:efflux pump complex"/>
    <property type="evidence" value="ECO:0007669"/>
    <property type="project" value="TreeGrafter"/>
</dbReference>
<dbReference type="InterPro" id="IPR058792">
    <property type="entry name" value="Beta-barrel_RND_2"/>
</dbReference>
<dbReference type="EMBL" id="CP000698">
    <property type="protein sequence ID" value="ABQ25655.1"/>
    <property type="molecule type" value="Genomic_DNA"/>
</dbReference>
<dbReference type="Gene3D" id="1.10.287.470">
    <property type="entry name" value="Helix hairpin bin"/>
    <property type="match status" value="1"/>
</dbReference>
<evidence type="ECO:0000313" key="7">
    <source>
        <dbReference type="EMBL" id="ABQ25655.1"/>
    </source>
</evidence>
<dbReference type="PANTHER" id="PTHR30469:SF38">
    <property type="entry name" value="HLYD FAMILY SECRETION PROTEIN"/>
    <property type="match status" value="1"/>
</dbReference>
<reference evidence="7 8" key="1">
    <citation type="submission" date="2007-05" db="EMBL/GenBank/DDBJ databases">
        <title>Complete sequence of Geobacter uraniireducens Rf4.</title>
        <authorList>
            <consortium name="US DOE Joint Genome Institute"/>
            <person name="Copeland A."/>
            <person name="Lucas S."/>
            <person name="Lapidus A."/>
            <person name="Barry K."/>
            <person name="Detter J.C."/>
            <person name="Glavina del Rio T."/>
            <person name="Hammon N."/>
            <person name="Israni S."/>
            <person name="Dalin E."/>
            <person name="Tice H."/>
            <person name="Pitluck S."/>
            <person name="Chertkov O."/>
            <person name="Brettin T."/>
            <person name="Bruce D."/>
            <person name="Han C."/>
            <person name="Schmutz J."/>
            <person name="Larimer F."/>
            <person name="Land M."/>
            <person name="Hauser L."/>
            <person name="Kyrpides N."/>
            <person name="Mikhailova N."/>
            <person name="Shelobolina E."/>
            <person name="Aklujkar M."/>
            <person name="Lovley D."/>
            <person name="Richardson P."/>
        </authorList>
    </citation>
    <scope>NUCLEOTIDE SEQUENCE [LARGE SCALE GENOMIC DNA]</scope>
    <source>
        <strain evidence="7 8">Rf4</strain>
    </source>
</reference>
<evidence type="ECO:0000259" key="5">
    <source>
        <dbReference type="Pfam" id="PF25954"/>
    </source>
</evidence>
<dbReference type="Gene3D" id="2.40.50.100">
    <property type="match status" value="1"/>
</dbReference>
<evidence type="ECO:0000256" key="2">
    <source>
        <dbReference type="SAM" id="Coils"/>
    </source>
</evidence>
<comment type="similarity">
    <text evidence="1">Belongs to the membrane fusion protein (MFP) (TC 8.A.1) family.</text>
</comment>
<gene>
    <name evidence="7" type="ordered locus">Gura_1456</name>
</gene>
<dbReference type="KEGG" id="gur:Gura_1456"/>
<dbReference type="Proteomes" id="UP000006695">
    <property type="component" value="Chromosome"/>
</dbReference>
<dbReference type="STRING" id="351605.Gura_1456"/>
<keyword evidence="2" id="KW-0175">Coiled coil</keyword>
<name>A5GE00_GEOUR</name>
<dbReference type="Pfam" id="PF25989">
    <property type="entry name" value="YknX_C"/>
    <property type="match status" value="1"/>
</dbReference>
<dbReference type="Gene3D" id="2.40.30.170">
    <property type="match status" value="1"/>
</dbReference>
<evidence type="ECO:0000259" key="6">
    <source>
        <dbReference type="Pfam" id="PF25989"/>
    </source>
</evidence>
<dbReference type="NCBIfam" id="TIGR01730">
    <property type="entry name" value="RND_mfp"/>
    <property type="match status" value="1"/>
</dbReference>
<dbReference type="OrthoDB" id="9789643at2"/>
<dbReference type="SUPFAM" id="SSF111369">
    <property type="entry name" value="HlyD-like secretion proteins"/>
    <property type="match status" value="1"/>
</dbReference>
<proteinExistence type="inferred from homology"/>